<keyword evidence="3 5" id="KW-0067">ATP-binding</keyword>
<dbReference type="GO" id="GO:0005524">
    <property type="term" value="F:ATP binding"/>
    <property type="evidence" value="ECO:0007669"/>
    <property type="project" value="UniProtKB-KW"/>
</dbReference>
<dbReference type="InterPro" id="IPR003593">
    <property type="entry name" value="AAA+_ATPase"/>
</dbReference>
<dbReference type="EMBL" id="LTBB01000003">
    <property type="protein sequence ID" value="KYH29594.1"/>
    <property type="molecule type" value="Genomic_DNA"/>
</dbReference>
<evidence type="ECO:0000256" key="1">
    <source>
        <dbReference type="ARBA" id="ARBA00022448"/>
    </source>
</evidence>
<accession>A0A151APM1</accession>
<dbReference type="InterPro" id="IPR003439">
    <property type="entry name" value="ABC_transporter-like_ATP-bd"/>
</dbReference>
<dbReference type="SMART" id="SM00382">
    <property type="entry name" value="AAA"/>
    <property type="match status" value="1"/>
</dbReference>
<proteinExistence type="predicted"/>
<dbReference type="AlphaFoldDB" id="A0A151APM1"/>
<dbReference type="Proteomes" id="UP000075374">
    <property type="component" value="Unassembled WGS sequence"/>
</dbReference>
<feature type="domain" description="ABC transporter" evidence="4">
    <location>
        <begin position="4"/>
        <end position="230"/>
    </location>
</feature>
<dbReference type="STRING" id="1121305.CLCOL_08250"/>
<keyword evidence="2" id="KW-0547">Nucleotide-binding</keyword>
<dbReference type="PANTHER" id="PTHR42788">
    <property type="entry name" value="TAURINE IMPORT ATP-BINDING PROTEIN-RELATED"/>
    <property type="match status" value="1"/>
</dbReference>
<evidence type="ECO:0000259" key="4">
    <source>
        <dbReference type="PROSITE" id="PS50893"/>
    </source>
</evidence>
<evidence type="ECO:0000256" key="2">
    <source>
        <dbReference type="ARBA" id="ARBA00022741"/>
    </source>
</evidence>
<keyword evidence="5" id="KW-0378">Hydrolase</keyword>
<comment type="caution">
    <text evidence="5">The sequence shown here is derived from an EMBL/GenBank/DDBJ whole genome shotgun (WGS) entry which is preliminary data.</text>
</comment>
<dbReference type="EC" id="3.6.3.36" evidence="5"/>
<evidence type="ECO:0000313" key="6">
    <source>
        <dbReference type="Proteomes" id="UP000075374"/>
    </source>
</evidence>
<organism evidence="5 6">
    <name type="scientific">Clostridium colicanis DSM 13634</name>
    <dbReference type="NCBI Taxonomy" id="1121305"/>
    <lineage>
        <taxon>Bacteria</taxon>
        <taxon>Bacillati</taxon>
        <taxon>Bacillota</taxon>
        <taxon>Clostridia</taxon>
        <taxon>Eubacteriales</taxon>
        <taxon>Clostridiaceae</taxon>
        <taxon>Clostridium</taxon>
    </lineage>
</organism>
<dbReference type="PROSITE" id="PS00211">
    <property type="entry name" value="ABC_TRANSPORTER_1"/>
    <property type="match status" value="1"/>
</dbReference>
<dbReference type="PANTHER" id="PTHR42788:SF2">
    <property type="entry name" value="ABC TRANSPORTER ATP-BINDING PROTEIN"/>
    <property type="match status" value="1"/>
</dbReference>
<dbReference type="Pfam" id="PF00005">
    <property type="entry name" value="ABC_tran"/>
    <property type="match status" value="1"/>
</dbReference>
<dbReference type="InterPro" id="IPR050166">
    <property type="entry name" value="ABC_transporter_ATP-bind"/>
</dbReference>
<dbReference type="Gene3D" id="3.40.50.300">
    <property type="entry name" value="P-loop containing nucleotide triphosphate hydrolases"/>
    <property type="match status" value="1"/>
</dbReference>
<dbReference type="GO" id="GO:0016887">
    <property type="term" value="F:ATP hydrolysis activity"/>
    <property type="evidence" value="ECO:0007669"/>
    <property type="project" value="InterPro"/>
</dbReference>
<dbReference type="InterPro" id="IPR017871">
    <property type="entry name" value="ABC_transporter-like_CS"/>
</dbReference>
<evidence type="ECO:0000256" key="3">
    <source>
        <dbReference type="ARBA" id="ARBA00022840"/>
    </source>
</evidence>
<reference evidence="5 6" key="1">
    <citation type="submission" date="2016-02" db="EMBL/GenBank/DDBJ databases">
        <title>Genome sequence of Clostridium colicanis DSM 13634.</title>
        <authorList>
            <person name="Poehlein A."/>
            <person name="Daniel R."/>
        </authorList>
    </citation>
    <scope>NUCLEOTIDE SEQUENCE [LARGE SCALE GENOMIC DNA]</scope>
    <source>
        <strain evidence="5 6">DSM 13634</strain>
    </source>
</reference>
<keyword evidence="1" id="KW-0813">Transport</keyword>
<sequence length="255" mass="29138">MKALEVNNLSFKYKDSDKLIADDLSFSINKNEFVTIIAPSGTGKSTLFKMILGLLKPDKGTINIANENHKNIIGYMPQKDCLMPWRNILDNTSIGLELNGYSKKESRKIVAAYFESFGLKGTEKSYPYELSGGMKQRASFLRAIVNKPSLLLLDEPFSSLDALTRRKMQTWLLDLFQKEKNTVFMITHDIEEALLLSDRILIATELPYKNLKSIEVNIKRPRTYETTLTSEFVELKRSILNILDMLDENKEGKVK</sequence>
<protein>
    <submittedName>
        <fullName evidence="5">Taurine import ATP-binding protein TauB</fullName>
        <ecNumber evidence="5">3.6.3.36</ecNumber>
    </submittedName>
</protein>
<dbReference type="PATRIC" id="fig|1121305.3.peg.839"/>
<gene>
    <name evidence="5" type="primary">tauB</name>
    <name evidence="5" type="ORF">CLCOL_08250</name>
</gene>
<evidence type="ECO:0000313" key="5">
    <source>
        <dbReference type="EMBL" id="KYH29594.1"/>
    </source>
</evidence>
<dbReference type="PROSITE" id="PS50893">
    <property type="entry name" value="ABC_TRANSPORTER_2"/>
    <property type="match status" value="1"/>
</dbReference>
<dbReference type="CDD" id="cd03293">
    <property type="entry name" value="ABC_NrtD_SsuB_transporters"/>
    <property type="match status" value="1"/>
</dbReference>
<keyword evidence="6" id="KW-1185">Reference proteome</keyword>
<dbReference type="SUPFAM" id="SSF52540">
    <property type="entry name" value="P-loop containing nucleoside triphosphate hydrolases"/>
    <property type="match status" value="1"/>
</dbReference>
<dbReference type="InterPro" id="IPR027417">
    <property type="entry name" value="P-loop_NTPase"/>
</dbReference>
<dbReference type="RefSeq" id="WP_061857728.1">
    <property type="nucleotide sequence ID" value="NZ_LTBB01000003.1"/>
</dbReference>
<name>A0A151APM1_9CLOT</name>